<proteinExistence type="predicted"/>
<reference evidence="2 3" key="1">
    <citation type="journal article" date="2015" name="Nature">
        <title>rRNA introns, odd ribosomes, and small enigmatic genomes across a large radiation of phyla.</title>
        <authorList>
            <person name="Brown C.T."/>
            <person name="Hug L.A."/>
            <person name="Thomas B.C."/>
            <person name="Sharon I."/>
            <person name="Castelle C.J."/>
            <person name="Singh A."/>
            <person name="Wilkins M.J."/>
            <person name="Williams K.H."/>
            <person name="Banfield J.F."/>
        </authorList>
    </citation>
    <scope>NUCLEOTIDE SEQUENCE [LARGE SCALE GENOMIC DNA]</scope>
</reference>
<keyword evidence="1" id="KW-0472">Membrane</keyword>
<dbReference type="STRING" id="1618446.UV61_C0005G0063"/>
<sequence length="796" mass="84107">MNILSLSFKYNWIWRILKTVTAGIVFSIFLTVGFSDKAIAGYCGSQRPVDYYSCDVTLPTVCETNFHVQVNYSCHSDPSCVTDAGVCSSNDIPNCSWGQVCDPLGGCFDTCRFSEPCSQADCWVDTDPTPSPSPGGSSMWCGNCDNSTCIFGTPAECADVGDTDGDGACEGTCGGGNPTPTPTPAAASATITGRAYWDGNSANGFNGIKVGVKDSADNWWCSVTDINGNYSINFSTVSTYQFAVRAGAAATGCTNGSSYTTTTTGSESICASKHEACPYTSAENQSVGGFDFSVAGPGLIQGRRYDGCPVGTNTNVRITGNGIDETDVLDNNYIPSDAVTNAYSNNGGASLSRGNTYDVSFAPPVGYTAQYSYCQNRTDHPTCGAWTNGSGVNVAIPNTPAAGFYNSSTINARAVAVDRFSNSCPLSSVTSLPGVTTFSLSGPTPITNGSLPSSISYTPFTNLLLGSYTYTGSTPPTGYTFIRSCVRDTNPPGTFCPPGIPGGCTNAILTSAGLDWDLGYTTYSGWFSTRGGSTHSNNSLSLKVPTNQYFLTSEEAGLNAGIVSYVTSADFGNLSPLPPNAFLAGKSGTTANIYPASYYDYYRSKFSNKTPLTGPVTWLTKPDTTGSSLTNPKVYDITGGNLLITGNTGWTINSGESLVVFVDSSLTLDLFVNQKILVTDGGFLAFITKGAISITQNPGYNPPLTVSQPTPNRFTHPNLAGVFISNSTFTTEGNVGIDNQLIAAGTYVAQSFLFKRDLNDYNSSHPGELFIYRPDLWRNAPRALKELPINWQEVAP</sequence>
<evidence type="ECO:0000313" key="3">
    <source>
        <dbReference type="Proteomes" id="UP000034050"/>
    </source>
</evidence>
<evidence type="ECO:0000256" key="1">
    <source>
        <dbReference type="SAM" id="Phobius"/>
    </source>
</evidence>
<accession>A0A0G1CNG6</accession>
<feature type="transmembrane region" description="Helical" evidence="1">
    <location>
        <begin position="12"/>
        <end position="34"/>
    </location>
</feature>
<keyword evidence="1" id="KW-0812">Transmembrane</keyword>
<dbReference type="AlphaFoldDB" id="A0A0G1CNG6"/>
<protein>
    <submittedName>
        <fullName evidence="2">Uncharacterized protein</fullName>
    </submittedName>
</protein>
<name>A0A0G1CNG6_9BACT</name>
<comment type="caution">
    <text evidence="2">The sequence shown here is derived from an EMBL/GenBank/DDBJ whole genome shotgun (WGS) entry which is preliminary data.</text>
</comment>
<dbReference type="EMBL" id="LCFD01000005">
    <property type="protein sequence ID" value="KKS87042.1"/>
    <property type="molecule type" value="Genomic_DNA"/>
</dbReference>
<keyword evidence="1" id="KW-1133">Transmembrane helix</keyword>
<organism evidence="2 3">
    <name type="scientific">Candidatus Gottesmanbacteria bacterium GW2011_GWB1_43_11</name>
    <dbReference type="NCBI Taxonomy" id="1618446"/>
    <lineage>
        <taxon>Bacteria</taxon>
        <taxon>Candidatus Gottesmaniibacteriota</taxon>
    </lineage>
</organism>
<gene>
    <name evidence="2" type="ORF">UV61_C0005G0063</name>
</gene>
<dbReference type="Proteomes" id="UP000034050">
    <property type="component" value="Unassembled WGS sequence"/>
</dbReference>
<evidence type="ECO:0000313" key="2">
    <source>
        <dbReference type="EMBL" id="KKS87042.1"/>
    </source>
</evidence>